<comment type="caution">
    <text evidence="14">The sequence shown here is derived from an EMBL/GenBank/DDBJ whole genome shotgun (WGS) entry which is preliminary data.</text>
</comment>
<feature type="active site" description="Proton donor/acceptor" evidence="12">
    <location>
        <position position="134"/>
    </location>
</feature>
<dbReference type="PRINTS" id="PR00146">
    <property type="entry name" value="DHPICSNTHASE"/>
</dbReference>
<keyword evidence="7 12" id="KW-0220">Diaminopimelate biosynthesis</keyword>
<evidence type="ECO:0000256" key="11">
    <source>
        <dbReference type="ARBA" id="ARBA00047836"/>
    </source>
</evidence>
<comment type="caution">
    <text evidence="12">Was originally thought to be a dihydrodipicolinate synthase (DHDPS), catalyzing the condensation of (S)-aspartate-beta-semialdehyde [(S)-ASA] and pyruvate to dihydrodipicolinate (DHDP). However, it was shown in E.coli that the product of the enzymatic reaction is not dihydrodipicolinate but in fact (4S)-4-hydroxy-2,3,4,5-tetrahydro-(2S)-dipicolinic acid (HTPA), and that the consecutive dehydration reaction leading to DHDP is not spontaneous but catalyzed by DapB.</text>
</comment>
<comment type="pathway">
    <text evidence="2 12">Amino-acid biosynthesis; L-lysine biosynthesis via DAP pathway; (S)-tetrahydrodipicolinate from L-aspartate: step 3/4.</text>
</comment>
<gene>
    <name evidence="12 14" type="primary">dapA</name>
    <name evidence="14" type="ORF">ACGTRS_18105</name>
</gene>
<feature type="binding site" evidence="12">
    <location>
        <position position="202"/>
    </location>
    <ligand>
        <name>pyruvate</name>
        <dbReference type="ChEBI" id="CHEBI:15361"/>
    </ligand>
</feature>
<evidence type="ECO:0000256" key="5">
    <source>
        <dbReference type="ARBA" id="ARBA00022490"/>
    </source>
</evidence>
<keyword evidence="5 12" id="KW-0963">Cytoplasm</keyword>
<feature type="active site" description="Schiff-base intermediate with substrate" evidence="12">
    <location>
        <position position="162"/>
    </location>
</feature>
<dbReference type="InterPro" id="IPR002220">
    <property type="entry name" value="DapA-like"/>
</dbReference>
<dbReference type="PROSITE" id="PS00666">
    <property type="entry name" value="DHDPS_2"/>
    <property type="match status" value="1"/>
</dbReference>
<dbReference type="Pfam" id="PF00701">
    <property type="entry name" value="DHDPS"/>
    <property type="match status" value="1"/>
</dbReference>
<comment type="similarity">
    <text evidence="3 12 13">Belongs to the DapA family.</text>
</comment>
<comment type="subunit">
    <text evidence="12">Homotetramer; dimer of dimers.</text>
</comment>
<dbReference type="InterPro" id="IPR013785">
    <property type="entry name" value="Aldolase_TIM"/>
</dbReference>
<evidence type="ECO:0000313" key="15">
    <source>
        <dbReference type="Proteomes" id="UP001609186"/>
    </source>
</evidence>
<comment type="catalytic activity">
    <reaction evidence="11 12">
        <text>L-aspartate 4-semialdehyde + pyruvate = (2S,4S)-4-hydroxy-2,3,4,5-tetrahydrodipicolinate + H2O + H(+)</text>
        <dbReference type="Rhea" id="RHEA:34171"/>
        <dbReference type="ChEBI" id="CHEBI:15361"/>
        <dbReference type="ChEBI" id="CHEBI:15377"/>
        <dbReference type="ChEBI" id="CHEBI:15378"/>
        <dbReference type="ChEBI" id="CHEBI:67139"/>
        <dbReference type="ChEBI" id="CHEBI:537519"/>
        <dbReference type="EC" id="4.3.3.7"/>
    </reaction>
</comment>
<dbReference type="PANTHER" id="PTHR12128">
    <property type="entry name" value="DIHYDRODIPICOLINATE SYNTHASE"/>
    <property type="match status" value="1"/>
</dbReference>
<evidence type="ECO:0000256" key="2">
    <source>
        <dbReference type="ARBA" id="ARBA00005120"/>
    </source>
</evidence>
<keyword evidence="9 12" id="KW-0456">Lyase</keyword>
<name>A0ABW7L4Y6_9BURK</name>
<evidence type="ECO:0000256" key="10">
    <source>
        <dbReference type="ARBA" id="ARBA00023270"/>
    </source>
</evidence>
<evidence type="ECO:0000256" key="8">
    <source>
        <dbReference type="ARBA" id="ARBA00023154"/>
    </source>
</evidence>
<comment type="function">
    <text evidence="1 12">Catalyzes the condensation of (S)-aspartate-beta-semialdehyde [(S)-ASA] and pyruvate to 4-hydroxy-tetrahydrodipicolinate (HTPA).</text>
</comment>
<dbReference type="SUPFAM" id="SSF51569">
    <property type="entry name" value="Aldolase"/>
    <property type="match status" value="1"/>
</dbReference>
<keyword evidence="8 12" id="KW-0457">Lysine biosynthesis</keyword>
<dbReference type="EMBL" id="JBIMPM010000020">
    <property type="protein sequence ID" value="MFH5253137.1"/>
    <property type="molecule type" value="Genomic_DNA"/>
</dbReference>
<sequence>MNTRFEGIWLPIITPFHRGEVDHAALARLARHYAGAGIAGFVAGATTGEGVLLDAREQDAVFATLRDAAPGLPIVVGLTASATHFAAARARELAALRPDGLLVTPPVYVRPTQDGIRRHVEAIVDAADLPVLVYNIPYRTGVNVELDTLQALARDSRVAGIKECGGTLDRMSRLVHDTPLAILSGDDNQNFAAMCAGAHGAIASSAHVLPEWHVRIHAWLRDGRLADARRLSVALQPLVAALFAEPNPAPVKAVLAAQGWCEDGLRLPFVPASEGLREKLARIRAALEASMPAIATAQNFAL</sequence>
<evidence type="ECO:0000256" key="9">
    <source>
        <dbReference type="ARBA" id="ARBA00023239"/>
    </source>
</evidence>
<dbReference type="GO" id="GO:0008840">
    <property type="term" value="F:4-hydroxy-tetrahydrodipicolinate synthase activity"/>
    <property type="evidence" value="ECO:0007669"/>
    <property type="project" value="UniProtKB-EC"/>
</dbReference>
<feature type="site" description="Part of a proton relay during catalysis" evidence="12">
    <location>
        <position position="108"/>
    </location>
</feature>
<feature type="site" description="Part of a proton relay during catalysis" evidence="12">
    <location>
        <position position="46"/>
    </location>
</feature>
<comment type="subcellular location">
    <subcellularLocation>
        <location evidence="12">Cytoplasm</location>
    </subcellularLocation>
</comment>
<evidence type="ECO:0000256" key="1">
    <source>
        <dbReference type="ARBA" id="ARBA00003294"/>
    </source>
</evidence>
<keyword evidence="15" id="KW-1185">Reference proteome</keyword>
<dbReference type="HAMAP" id="MF_00418">
    <property type="entry name" value="DapA"/>
    <property type="match status" value="1"/>
</dbReference>
<dbReference type="CDD" id="cd00950">
    <property type="entry name" value="DHDPS"/>
    <property type="match status" value="1"/>
</dbReference>
<protein>
    <recommendedName>
        <fullName evidence="4 12">4-hydroxy-tetrahydrodipicolinate synthase</fullName>
        <shortName evidence="12">HTPA synthase</shortName>
        <ecNumber evidence="4 12">4.3.3.7</ecNumber>
    </recommendedName>
</protein>
<dbReference type="Gene3D" id="3.20.20.70">
    <property type="entry name" value="Aldolase class I"/>
    <property type="match status" value="1"/>
</dbReference>
<evidence type="ECO:0000256" key="6">
    <source>
        <dbReference type="ARBA" id="ARBA00022605"/>
    </source>
</evidence>
<evidence type="ECO:0000256" key="12">
    <source>
        <dbReference type="HAMAP-Rule" id="MF_00418"/>
    </source>
</evidence>
<dbReference type="InterPro" id="IPR020625">
    <property type="entry name" value="Schiff_base-form_aldolases_AS"/>
</dbReference>
<organism evidence="14 15">
    <name type="scientific">Burkholderia semiarida</name>
    <dbReference type="NCBI Taxonomy" id="2843303"/>
    <lineage>
        <taxon>Bacteria</taxon>
        <taxon>Pseudomonadati</taxon>
        <taxon>Pseudomonadota</taxon>
        <taxon>Betaproteobacteria</taxon>
        <taxon>Burkholderiales</taxon>
        <taxon>Burkholderiaceae</taxon>
        <taxon>Burkholderia</taxon>
        <taxon>Burkholderia cepacia complex</taxon>
    </lineage>
</organism>
<dbReference type="PANTHER" id="PTHR12128:SF66">
    <property type="entry name" value="4-HYDROXY-2-OXOGLUTARATE ALDOLASE, MITOCHONDRIAL"/>
    <property type="match status" value="1"/>
</dbReference>
<keyword evidence="6 12" id="KW-0028">Amino-acid biosynthesis</keyword>
<evidence type="ECO:0000256" key="4">
    <source>
        <dbReference type="ARBA" id="ARBA00012086"/>
    </source>
</evidence>
<evidence type="ECO:0000313" key="14">
    <source>
        <dbReference type="EMBL" id="MFH5253137.1"/>
    </source>
</evidence>
<accession>A0ABW7L4Y6</accession>
<dbReference type="EC" id="4.3.3.7" evidence="4 12"/>
<evidence type="ECO:0000256" key="13">
    <source>
        <dbReference type="PIRNR" id="PIRNR001365"/>
    </source>
</evidence>
<dbReference type="PIRSF" id="PIRSF001365">
    <property type="entry name" value="DHDPS"/>
    <property type="match status" value="1"/>
</dbReference>
<reference evidence="14 15" key="1">
    <citation type="submission" date="2024-10" db="EMBL/GenBank/DDBJ databases">
        <title>Burkholderia semiarida in Mexico.</title>
        <authorList>
            <person name="Estrada P."/>
        </authorList>
    </citation>
    <scope>NUCLEOTIDE SEQUENCE [LARGE SCALE GENOMIC DNA]</scope>
    <source>
        <strain evidence="14 15">CLM7-1</strain>
    </source>
</reference>
<evidence type="ECO:0000256" key="7">
    <source>
        <dbReference type="ARBA" id="ARBA00022915"/>
    </source>
</evidence>
<dbReference type="RefSeq" id="WP_226233659.1">
    <property type="nucleotide sequence ID" value="NZ_JBIMPM010000020.1"/>
</dbReference>
<dbReference type="InterPro" id="IPR005263">
    <property type="entry name" value="DapA"/>
</dbReference>
<dbReference type="NCBIfam" id="TIGR00674">
    <property type="entry name" value="dapA"/>
    <property type="match status" value="1"/>
</dbReference>
<dbReference type="Proteomes" id="UP001609186">
    <property type="component" value="Unassembled WGS sequence"/>
</dbReference>
<proteinExistence type="inferred from homology"/>
<dbReference type="SMART" id="SM01130">
    <property type="entry name" value="DHDPS"/>
    <property type="match status" value="1"/>
</dbReference>
<evidence type="ECO:0000256" key="3">
    <source>
        <dbReference type="ARBA" id="ARBA00007592"/>
    </source>
</evidence>
<feature type="binding site" evidence="12">
    <location>
        <position position="47"/>
    </location>
    <ligand>
        <name>pyruvate</name>
        <dbReference type="ChEBI" id="CHEBI:15361"/>
    </ligand>
</feature>
<keyword evidence="10 12" id="KW-0704">Schiff base</keyword>